<proteinExistence type="predicted"/>
<evidence type="ECO:0000259" key="2">
    <source>
        <dbReference type="SMART" id="SM00849"/>
    </source>
</evidence>
<dbReference type="RefSeq" id="WP_377384685.1">
    <property type="nucleotide sequence ID" value="NZ_JBHSAN010000004.1"/>
</dbReference>
<evidence type="ECO:0000313" key="4">
    <source>
        <dbReference type="Proteomes" id="UP001597478"/>
    </source>
</evidence>
<dbReference type="PANTHER" id="PTHR23131:SF4">
    <property type="entry name" value="METALLO-BETA-LACTAMASE SUPERFAMILY POTEIN"/>
    <property type="match status" value="1"/>
</dbReference>
<dbReference type="PANTHER" id="PTHR23131">
    <property type="entry name" value="ENDORIBONUCLEASE LACTB2"/>
    <property type="match status" value="1"/>
</dbReference>
<accession>A0ABW5W9N3</accession>
<dbReference type="Gene3D" id="3.60.15.10">
    <property type="entry name" value="Ribonuclease Z/Hydroxyacylglutathione hydrolase-like"/>
    <property type="match status" value="1"/>
</dbReference>
<gene>
    <name evidence="3" type="ORF">ACFS2C_10840</name>
</gene>
<dbReference type="InterPro" id="IPR036388">
    <property type="entry name" value="WH-like_DNA-bd_sf"/>
</dbReference>
<comment type="caution">
    <text evidence="3">The sequence shown here is derived from an EMBL/GenBank/DDBJ whole genome shotgun (WGS) entry which is preliminary data.</text>
</comment>
<dbReference type="EMBL" id="JBHUOF010000013">
    <property type="protein sequence ID" value="MFD2799889.1"/>
    <property type="molecule type" value="Genomic_DNA"/>
</dbReference>
<evidence type="ECO:0000256" key="1">
    <source>
        <dbReference type="SAM" id="MobiDB-lite"/>
    </source>
</evidence>
<keyword evidence="4" id="KW-1185">Reference proteome</keyword>
<dbReference type="Proteomes" id="UP001597478">
    <property type="component" value="Unassembled WGS sequence"/>
</dbReference>
<reference evidence="4" key="1">
    <citation type="journal article" date="2019" name="Int. J. Syst. Evol. Microbiol.">
        <title>The Global Catalogue of Microorganisms (GCM) 10K type strain sequencing project: providing services to taxonomists for standard genome sequencing and annotation.</title>
        <authorList>
            <consortium name="The Broad Institute Genomics Platform"/>
            <consortium name="The Broad Institute Genome Sequencing Center for Infectious Disease"/>
            <person name="Wu L."/>
            <person name="Ma J."/>
        </authorList>
    </citation>
    <scope>NUCLEOTIDE SEQUENCE [LARGE SCALE GENOMIC DNA]</scope>
    <source>
        <strain evidence="4">IBRC-M 10906</strain>
    </source>
</reference>
<feature type="domain" description="Metallo-beta-lactamase" evidence="2">
    <location>
        <begin position="38"/>
        <end position="253"/>
    </location>
</feature>
<sequence length="373" mass="39952">MEPLDDDNSRHWAEPGVYRVAPGVYRIPLPLPNDALRAVNVYAITDGDSLVLIDSGWALDEAEDQLAAGLKGLGAELGDVSQFLVTHVHRDHYTLAVTLRRKFGGRIALGLLEEPSLRIAGEPGALTMGAQVRLLKRAGGDTVIAELAEMFADRSPGTAAELWENPDEWLTPGRRTVLPGRDLDVVHTPGHTAGHVVFADGAAGLLFSGDHVLPHITPSIGFQPAPSELPLREYLGSLRVVRDMPDLRMLPAHGPVSPSVHARVDELLAHHDQRLDQTMETIASGAETAYESATRLAWTRRERKLTELDPMNQMLAVLETGAHLDLLVAQGRLAAADDDGVRRYTLASAASSSASRCAPGASTGKCPAPSSGT</sequence>
<dbReference type="InterPro" id="IPR036866">
    <property type="entry name" value="RibonucZ/Hydroxyglut_hydro"/>
</dbReference>
<dbReference type="Gene3D" id="1.10.10.10">
    <property type="entry name" value="Winged helix-like DNA-binding domain superfamily/Winged helix DNA-binding domain"/>
    <property type="match status" value="1"/>
</dbReference>
<dbReference type="InterPro" id="IPR001279">
    <property type="entry name" value="Metallo-B-lactamas"/>
</dbReference>
<dbReference type="SMART" id="SM00849">
    <property type="entry name" value="Lactamase_B"/>
    <property type="match status" value="1"/>
</dbReference>
<dbReference type="Pfam" id="PF00753">
    <property type="entry name" value="Lactamase_B"/>
    <property type="match status" value="1"/>
</dbReference>
<evidence type="ECO:0000313" key="3">
    <source>
        <dbReference type="EMBL" id="MFD2799889.1"/>
    </source>
</evidence>
<dbReference type="InterPro" id="IPR050662">
    <property type="entry name" value="Sec-metab_biosynth-thioest"/>
</dbReference>
<dbReference type="SUPFAM" id="SSF56281">
    <property type="entry name" value="Metallo-hydrolase/oxidoreductase"/>
    <property type="match status" value="1"/>
</dbReference>
<protein>
    <submittedName>
        <fullName evidence="3">MBL fold metallo-hydrolase</fullName>
    </submittedName>
</protein>
<organism evidence="3 4">
    <name type="scientific">Prauserella oleivorans</name>
    <dbReference type="NCBI Taxonomy" id="1478153"/>
    <lineage>
        <taxon>Bacteria</taxon>
        <taxon>Bacillati</taxon>
        <taxon>Actinomycetota</taxon>
        <taxon>Actinomycetes</taxon>
        <taxon>Pseudonocardiales</taxon>
        <taxon>Pseudonocardiaceae</taxon>
        <taxon>Prauserella</taxon>
    </lineage>
</organism>
<feature type="region of interest" description="Disordered" evidence="1">
    <location>
        <begin position="354"/>
        <end position="373"/>
    </location>
</feature>
<name>A0ABW5W9N3_9PSEU</name>